<evidence type="ECO:0000313" key="3">
    <source>
        <dbReference type="Proteomes" id="UP000501991"/>
    </source>
</evidence>
<dbReference type="RefSeq" id="WP_173768321.1">
    <property type="nucleotide sequence ID" value="NZ_CP048836.1"/>
</dbReference>
<keyword evidence="1" id="KW-0472">Membrane</keyword>
<protein>
    <submittedName>
        <fullName evidence="2">Uncharacterized protein</fullName>
    </submittedName>
</protein>
<keyword evidence="1" id="KW-1133">Transmembrane helix</keyword>
<dbReference type="Proteomes" id="UP000501991">
    <property type="component" value="Chromosome"/>
</dbReference>
<evidence type="ECO:0000256" key="1">
    <source>
        <dbReference type="SAM" id="Phobius"/>
    </source>
</evidence>
<keyword evidence="1" id="KW-0812">Transmembrane</keyword>
<gene>
    <name evidence="2" type="ORF">G3580_19310</name>
</gene>
<name>A0A6C1B9P7_9RHOO</name>
<accession>A0A6C1B9P7</accession>
<reference evidence="2 3" key="1">
    <citation type="submission" date="2020-02" db="EMBL/GenBank/DDBJ databases">
        <title>Nitrogenibacter mangrovi gen. nov., sp. nov. isolated from mangrove sediment, a denitrifying betaproteobacterium.</title>
        <authorList>
            <person name="Liao H."/>
            <person name="Tian Y."/>
        </authorList>
    </citation>
    <scope>NUCLEOTIDE SEQUENCE [LARGE SCALE GENOMIC DNA]</scope>
    <source>
        <strain evidence="2 3">M9-3-2</strain>
    </source>
</reference>
<evidence type="ECO:0000313" key="2">
    <source>
        <dbReference type="EMBL" id="QID19575.1"/>
    </source>
</evidence>
<dbReference type="AlphaFoldDB" id="A0A6C1B9P7"/>
<proteinExistence type="predicted"/>
<organism evidence="2 3">
    <name type="scientific">Nitrogeniibacter mangrovi</name>
    <dbReference type="NCBI Taxonomy" id="2016596"/>
    <lineage>
        <taxon>Bacteria</taxon>
        <taxon>Pseudomonadati</taxon>
        <taxon>Pseudomonadota</taxon>
        <taxon>Betaproteobacteria</taxon>
        <taxon>Rhodocyclales</taxon>
        <taxon>Zoogloeaceae</taxon>
        <taxon>Nitrogeniibacter</taxon>
    </lineage>
</organism>
<sequence>MSQRVAQVFLWMFNLLTLLGVIWCVQDYMRVTDAMVNGAPTVPFDSGVYYLLLPTVF</sequence>
<dbReference type="EMBL" id="CP048836">
    <property type="protein sequence ID" value="QID19575.1"/>
    <property type="molecule type" value="Genomic_DNA"/>
</dbReference>
<feature type="transmembrane region" description="Helical" evidence="1">
    <location>
        <begin position="6"/>
        <end position="25"/>
    </location>
</feature>
<keyword evidence="3" id="KW-1185">Reference proteome</keyword>
<dbReference type="KEGG" id="azq:G3580_19310"/>